<name>A4C516_9GAMM</name>
<dbReference type="HOGENOM" id="CLU_142731_0_0_6"/>
<evidence type="ECO:0000256" key="1">
    <source>
        <dbReference type="SAM" id="SignalP"/>
    </source>
</evidence>
<organism evidence="2 3">
    <name type="scientific">Pseudoalteromonas tunicata D2</name>
    <dbReference type="NCBI Taxonomy" id="87626"/>
    <lineage>
        <taxon>Bacteria</taxon>
        <taxon>Pseudomonadati</taxon>
        <taxon>Pseudomonadota</taxon>
        <taxon>Gammaproteobacteria</taxon>
        <taxon>Alteromonadales</taxon>
        <taxon>Pseudoalteromonadaceae</taxon>
        <taxon>Pseudoalteromonas</taxon>
    </lineage>
</organism>
<dbReference type="AlphaFoldDB" id="A4C516"/>
<feature type="chain" id="PRO_5002666911" description="DUF3019 domain-containing protein" evidence="1">
    <location>
        <begin position="35"/>
        <end position="144"/>
    </location>
</feature>
<dbReference type="STRING" id="87626.PTD2_03726"/>
<dbReference type="Pfam" id="PF11456">
    <property type="entry name" value="DUF3019"/>
    <property type="match status" value="1"/>
</dbReference>
<dbReference type="Proteomes" id="UP000006201">
    <property type="component" value="Unassembled WGS sequence"/>
</dbReference>
<keyword evidence="1" id="KW-0732">Signal</keyword>
<feature type="signal peptide" evidence="1">
    <location>
        <begin position="1"/>
        <end position="34"/>
    </location>
</feature>
<evidence type="ECO:0000313" key="2">
    <source>
        <dbReference type="EMBL" id="EAR30648.1"/>
    </source>
</evidence>
<proteinExistence type="predicted"/>
<dbReference type="InterPro" id="IPR021559">
    <property type="entry name" value="DUF3019"/>
</dbReference>
<evidence type="ECO:0008006" key="4">
    <source>
        <dbReference type="Google" id="ProtNLM"/>
    </source>
</evidence>
<reference evidence="2 3" key="1">
    <citation type="submission" date="2006-02" db="EMBL/GenBank/DDBJ databases">
        <authorList>
            <person name="Moran M.A."/>
            <person name="Kjelleberg S."/>
            <person name="Egan S."/>
            <person name="Saunders N."/>
            <person name="Thomas T."/>
            <person name="Ferriera S."/>
            <person name="Johnson J."/>
            <person name="Kravitz S."/>
            <person name="Halpern A."/>
            <person name="Remington K."/>
            <person name="Beeson K."/>
            <person name="Tran B."/>
            <person name="Rogers Y.-H."/>
            <person name="Friedman R."/>
            <person name="Venter J.C."/>
        </authorList>
    </citation>
    <scope>NUCLEOTIDE SEQUENCE [LARGE SCALE GENOMIC DNA]</scope>
    <source>
        <strain evidence="2 3">D2</strain>
    </source>
</reference>
<evidence type="ECO:0000313" key="3">
    <source>
        <dbReference type="Proteomes" id="UP000006201"/>
    </source>
</evidence>
<protein>
    <recommendedName>
        <fullName evidence="4">DUF3019 domain-containing protein</fullName>
    </recommendedName>
</protein>
<keyword evidence="3" id="KW-1185">Reference proteome</keyword>
<dbReference type="eggNOG" id="ENOG5032YD2">
    <property type="taxonomic scope" value="Bacteria"/>
</dbReference>
<dbReference type="RefSeq" id="WP_009836946.1">
    <property type="nucleotide sequence ID" value="NZ_AAOH01000001.1"/>
</dbReference>
<accession>A4C516</accession>
<gene>
    <name evidence="2" type="ORF">PTD2_03726</name>
</gene>
<sequence length="144" mass="16453">MSFNCSQTVLQLTPTHVMMVLLCLLPLVSTHTQANMAEKVSNLHVTPNRCVALRQGQTCFQDITFKWQQAEVANYCLIELSTSQPLKCWQHATRGEYSIDFKSEKSLTYVLRKDKESTNLASSTVTVSWVYKSSKRPKSSWKLF</sequence>
<dbReference type="EMBL" id="AAOH01000001">
    <property type="protein sequence ID" value="EAR30648.1"/>
    <property type="molecule type" value="Genomic_DNA"/>
</dbReference>
<comment type="caution">
    <text evidence="2">The sequence shown here is derived from an EMBL/GenBank/DDBJ whole genome shotgun (WGS) entry which is preliminary data.</text>
</comment>